<reference evidence="1 2" key="1">
    <citation type="submission" date="2021-03" db="EMBL/GenBank/DDBJ databases">
        <title>Antimicrobial resistance genes in bacteria isolated from Japanese honey, and their potential for conferring macrolide and lincosamide resistance in the American foulbrood pathogen Paenibacillus larvae.</title>
        <authorList>
            <person name="Okamoto M."/>
            <person name="Kumagai M."/>
            <person name="Kanamori H."/>
            <person name="Takamatsu D."/>
        </authorList>
    </citation>
    <scope>NUCLEOTIDE SEQUENCE [LARGE SCALE GENOMIC DNA]</scope>
    <source>
        <strain evidence="1 2">J8TS2</strain>
    </source>
</reference>
<sequence length="59" mass="6841">MKRMSSILACEINPRNKYAKIFIDSYGFICRKILWGSSTLHTIQDEGLTFNSILEKRSD</sequence>
<protein>
    <submittedName>
        <fullName evidence="1">Uncharacterized protein</fullName>
    </submittedName>
</protein>
<organism evidence="1 2">
    <name type="scientific">Lederbergia ruris</name>
    <dbReference type="NCBI Taxonomy" id="217495"/>
    <lineage>
        <taxon>Bacteria</taxon>
        <taxon>Bacillati</taxon>
        <taxon>Bacillota</taxon>
        <taxon>Bacilli</taxon>
        <taxon>Bacillales</taxon>
        <taxon>Bacillaceae</taxon>
        <taxon>Lederbergia</taxon>
    </lineage>
</organism>
<dbReference type="Proteomes" id="UP000679950">
    <property type="component" value="Unassembled WGS sequence"/>
</dbReference>
<name>A0ABQ4KJS3_9BACI</name>
<dbReference type="EMBL" id="BORB01000014">
    <property type="protein sequence ID" value="GIN57704.1"/>
    <property type="molecule type" value="Genomic_DNA"/>
</dbReference>
<evidence type="ECO:0000313" key="2">
    <source>
        <dbReference type="Proteomes" id="UP000679950"/>
    </source>
</evidence>
<evidence type="ECO:0000313" key="1">
    <source>
        <dbReference type="EMBL" id="GIN57704.1"/>
    </source>
</evidence>
<comment type="caution">
    <text evidence="1">The sequence shown here is derived from an EMBL/GenBank/DDBJ whole genome shotgun (WGS) entry which is preliminary data.</text>
</comment>
<keyword evidence="2" id="KW-1185">Reference proteome</keyword>
<accession>A0ABQ4KJS3</accession>
<gene>
    <name evidence="1" type="ORF">J8TS2_20230</name>
</gene>
<proteinExistence type="predicted"/>